<feature type="domain" description="Paired" evidence="3">
    <location>
        <begin position="1"/>
        <end position="124"/>
    </location>
</feature>
<dbReference type="InterPro" id="IPR001523">
    <property type="entry name" value="Paired_dom"/>
</dbReference>
<dbReference type="GO" id="GO:0003677">
    <property type="term" value="F:DNA binding"/>
    <property type="evidence" value="ECO:0007669"/>
    <property type="project" value="InterPro"/>
</dbReference>
<dbReference type="InterPro" id="IPR036388">
    <property type="entry name" value="WH-like_DNA-bd_sf"/>
</dbReference>
<dbReference type="InterPro" id="IPR036397">
    <property type="entry name" value="RNaseH_sf"/>
</dbReference>
<evidence type="ECO:0000256" key="1">
    <source>
        <dbReference type="ARBA" id="ARBA00004123"/>
    </source>
</evidence>
<dbReference type="Proteomes" id="UP000499080">
    <property type="component" value="Unassembled WGS sequence"/>
</dbReference>
<evidence type="ECO:0000259" key="3">
    <source>
        <dbReference type="PROSITE" id="PS51057"/>
    </source>
</evidence>
<dbReference type="PROSITE" id="PS51057">
    <property type="entry name" value="PAIRED_2"/>
    <property type="match status" value="1"/>
</dbReference>
<protein>
    <recommendedName>
        <fullName evidence="3">Paired domain-containing protein</fullName>
    </recommendedName>
</protein>
<evidence type="ECO:0000313" key="4">
    <source>
        <dbReference type="EMBL" id="GBL79243.1"/>
    </source>
</evidence>
<name>A0A4Y2AHF3_ARAVE</name>
<dbReference type="Pfam" id="PF00292">
    <property type="entry name" value="PAX"/>
    <property type="match status" value="1"/>
</dbReference>
<reference evidence="4 5" key="1">
    <citation type="journal article" date="2019" name="Sci. Rep.">
        <title>Orb-weaving spider Araneus ventricosus genome elucidates the spidroin gene catalogue.</title>
        <authorList>
            <person name="Kono N."/>
            <person name="Nakamura H."/>
            <person name="Ohtoshi R."/>
            <person name="Moran D.A.P."/>
            <person name="Shinohara A."/>
            <person name="Yoshida Y."/>
            <person name="Fujiwara M."/>
            <person name="Mori M."/>
            <person name="Tomita M."/>
            <person name="Arakawa K."/>
        </authorList>
    </citation>
    <scope>NUCLEOTIDE SEQUENCE [LARGE SCALE GENOMIC DNA]</scope>
</reference>
<sequence>MARGRATNLAVRNQIIQQHQNGISQLQIGRTFRLAQSTVCSIIKRFTTTGNSRPGKAPGRKLTLTDREVRLFRRHIRKNRCGYAFYKARRKPFLTSSNKRRRVAWANSHLSWTLSQWEKVLWTDESIFEISDGNIGRKVIRKKDEGNDPSCYKRVVLKASSVMVWGCLATNGVDNLHFCTGTLKAPDYIRVLEVNLRPSVKPLFVRKDIFSNKITQGLIQRS</sequence>
<dbReference type="InterPro" id="IPR009057">
    <property type="entry name" value="Homeodomain-like_sf"/>
</dbReference>
<organism evidence="4 5">
    <name type="scientific">Araneus ventricosus</name>
    <name type="common">Orbweaver spider</name>
    <name type="synonym">Epeira ventricosa</name>
    <dbReference type="NCBI Taxonomy" id="182803"/>
    <lineage>
        <taxon>Eukaryota</taxon>
        <taxon>Metazoa</taxon>
        <taxon>Ecdysozoa</taxon>
        <taxon>Arthropoda</taxon>
        <taxon>Chelicerata</taxon>
        <taxon>Arachnida</taxon>
        <taxon>Araneae</taxon>
        <taxon>Araneomorphae</taxon>
        <taxon>Entelegynae</taxon>
        <taxon>Araneoidea</taxon>
        <taxon>Araneidae</taxon>
        <taxon>Araneus</taxon>
    </lineage>
</organism>
<gene>
    <name evidence="4" type="ORF">AVEN_92465_1</name>
</gene>
<comment type="subcellular location">
    <subcellularLocation>
        <location evidence="1">Nucleus</location>
    </subcellularLocation>
</comment>
<comment type="caution">
    <text evidence="4">The sequence shown here is derived from an EMBL/GenBank/DDBJ whole genome shotgun (WGS) entry which is preliminary data.</text>
</comment>
<evidence type="ECO:0000313" key="5">
    <source>
        <dbReference type="Proteomes" id="UP000499080"/>
    </source>
</evidence>
<dbReference type="Gene3D" id="3.30.420.10">
    <property type="entry name" value="Ribonuclease H-like superfamily/Ribonuclease H"/>
    <property type="match status" value="1"/>
</dbReference>
<dbReference type="GO" id="GO:0006355">
    <property type="term" value="P:regulation of DNA-templated transcription"/>
    <property type="evidence" value="ECO:0007669"/>
    <property type="project" value="InterPro"/>
</dbReference>
<accession>A0A4Y2AHF3</accession>
<dbReference type="GO" id="GO:0005634">
    <property type="term" value="C:nucleus"/>
    <property type="evidence" value="ECO:0007669"/>
    <property type="project" value="UniProtKB-SubCell"/>
</dbReference>
<evidence type="ECO:0000256" key="2">
    <source>
        <dbReference type="ARBA" id="ARBA00022724"/>
    </source>
</evidence>
<keyword evidence="5" id="KW-1185">Reference proteome</keyword>
<dbReference type="SUPFAM" id="SSF46689">
    <property type="entry name" value="Homeodomain-like"/>
    <property type="match status" value="1"/>
</dbReference>
<keyword evidence="2" id="KW-0563">Paired box</keyword>
<proteinExistence type="predicted"/>
<dbReference type="EMBL" id="BGPR01000018">
    <property type="protein sequence ID" value="GBL79243.1"/>
    <property type="molecule type" value="Genomic_DNA"/>
</dbReference>
<dbReference type="Gene3D" id="1.10.10.10">
    <property type="entry name" value="Winged helix-like DNA-binding domain superfamily/Winged helix DNA-binding domain"/>
    <property type="match status" value="1"/>
</dbReference>
<dbReference type="AlphaFoldDB" id="A0A4Y2AHF3"/>